<organism evidence="1 2">
    <name type="scientific">Meloidogyne enterolobii</name>
    <name type="common">Root-knot nematode worm</name>
    <name type="synonym">Meloidogyne mayaguensis</name>
    <dbReference type="NCBI Taxonomy" id="390850"/>
    <lineage>
        <taxon>Eukaryota</taxon>
        <taxon>Metazoa</taxon>
        <taxon>Ecdysozoa</taxon>
        <taxon>Nematoda</taxon>
        <taxon>Chromadorea</taxon>
        <taxon>Rhabditida</taxon>
        <taxon>Tylenchina</taxon>
        <taxon>Tylenchomorpha</taxon>
        <taxon>Tylenchoidea</taxon>
        <taxon>Meloidogynidae</taxon>
        <taxon>Meloidogyninae</taxon>
        <taxon>Meloidogyne</taxon>
    </lineage>
</organism>
<gene>
    <name evidence="1" type="ORF">MENT_LOCUS33966</name>
</gene>
<proteinExistence type="predicted"/>
<sequence length="175" mass="20168">MKDQLRIPSRKNKCFIGTIPETGLVQNLEEVINELLLAAKIFKKIVRNCSRLPLDAKISLARRVVDYLMKKEPENINGWRCSGPVHLSKLSEDVLTEDDRKMLSEQIKGMQTFLRGQHQTFLVESAHVSIRKWPLVNADFMAKASNDKIRKTDCWFFKWHPDGCPLASDVCSFKH</sequence>
<dbReference type="EMBL" id="CAJEWN010000411">
    <property type="protein sequence ID" value="CAD2181803.1"/>
    <property type="molecule type" value="Genomic_DNA"/>
</dbReference>
<evidence type="ECO:0000313" key="2">
    <source>
        <dbReference type="Proteomes" id="UP000580250"/>
    </source>
</evidence>
<protein>
    <submittedName>
        <fullName evidence="1">Uncharacterized protein</fullName>
    </submittedName>
</protein>
<dbReference type="OrthoDB" id="10047021at2759"/>
<evidence type="ECO:0000313" key="1">
    <source>
        <dbReference type="EMBL" id="CAD2181803.1"/>
    </source>
</evidence>
<comment type="caution">
    <text evidence="1">The sequence shown here is derived from an EMBL/GenBank/DDBJ whole genome shotgun (WGS) entry which is preliminary data.</text>
</comment>
<dbReference type="Proteomes" id="UP000580250">
    <property type="component" value="Unassembled WGS sequence"/>
</dbReference>
<reference evidence="1 2" key="1">
    <citation type="submission" date="2020-08" db="EMBL/GenBank/DDBJ databases">
        <authorList>
            <person name="Koutsovoulos G."/>
            <person name="Danchin GJ E."/>
        </authorList>
    </citation>
    <scope>NUCLEOTIDE SEQUENCE [LARGE SCALE GENOMIC DNA]</scope>
</reference>
<accession>A0A6V7W3V2</accession>
<name>A0A6V7W3V2_MELEN</name>
<dbReference type="AlphaFoldDB" id="A0A6V7W3V2"/>